<dbReference type="EMBL" id="OBEJ01000001">
    <property type="protein sequence ID" value="SNZ02479.1"/>
    <property type="molecule type" value="Genomic_DNA"/>
</dbReference>
<sequence length="97" mass="9737">MTDTELTTADRIAMLGGGIPIVLGVVVLGLINTFADAPPAPVVEEGTTVATPLIPVELRTGLVLLGLLVWLAYAGYKLGIAPGTGGAVEGTGTGQPR</sequence>
<dbReference type="AlphaFoldDB" id="A0A285MZ50"/>
<protein>
    <submittedName>
        <fullName evidence="2">Uncharacterized protein</fullName>
    </submittedName>
</protein>
<dbReference type="Proteomes" id="UP000219453">
    <property type="component" value="Unassembled WGS sequence"/>
</dbReference>
<evidence type="ECO:0000256" key="1">
    <source>
        <dbReference type="SAM" id="Phobius"/>
    </source>
</evidence>
<proteinExistence type="predicted"/>
<dbReference type="RefSeq" id="WP_097007103.1">
    <property type="nucleotide sequence ID" value="NZ_OBEJ01000001.1"/>
</dbReference>
<feature type="transmembrane region" description="Helical" evidence="1">
    <location>
        <begin position="12"/>
        <end position="34"/>
    </location>
</feature>
<gene>
    <name evidence="2" type="ORF">SAMN06269185_0032</name>
</gene>
<accession>A0A285MZ50</accession>
<keyword evidence="3" id="KW-1185">Reference proteome</keyword>
<organism evidence="2 3">
    <name type="scientific">Natronoarchaeum philippinense</name>
    <dbReference type="NCBI Taxonomy" id="558529"/>
    <lineage>
        <taxon>Archaea</taxon>
        <taxon>Methanobacteriati</taxon>
        <taxon>Methanobacteriota</taxon>
        <taxon>Stenosarchaea group</taxon>
        <taxon>Halobacteria</taxon>
        <taxon>Halobacteriales</taxon>
        <taxon>Natronoarchaeaceae</taxon>
    </lineage>
</organism>
<name>A0A285MZ50_NATPI</name>
<reference evidence="2 3" key="1">
    <citation type="submission" date="2017-09" db="EMBL/GenBank/DDBJ databases">
        <authorList>
            <person name="Ehlers B."/>
            <person name="Leendertz F.H."/>
        </authorList>
    </citation>
    <scope>NUCLEOTIDE SEQUENCE [LARGE SCALE GENOMIC DNA]</scope>
    <source>
        <strain evidence="2 3">DSM 27208</strain>
    </source>
</reference>
<evidence type="ECO:0000313" key="2">
    <source>
        <dbReference type="EMBL" id="SNZ02479.1"/>
    </source>
</evidence>
<keyword evidence="1" id="KW-1133">Transmembrane helix</keyword>
<evidence type="ECO:0000313" key="3">
    <source>
        <dbReference type="Proteomes" id="UP000219453"/>
    </source>
</evidence>
<feature type="transmembrane region" description="Helical" evidence="1">
    <location>
        <begin position="54"/>
        <end position="73"/>
    </location>
</feature>
<keyword evidence="1" id="KW-0472">Membrane</keyword>
<keyword evidence="1" id="KW-0812">Transmembrane</keyword>